<dbReference type="EMBL" id="JAGFBS010000043">
    <property type="protein sequence ID" value="KAG6370855.1"/>
    <property type="molecule type" value="Genomic_DNA"/>
</dbReference>
<dbReference type="Pfam" id="PF20414">
    <property type="entry name" value="DUF6698"/>
    <property type="match status" value="1"/>
</dbReference>
<organism evidence="1 2">
    <name type="scientific">Boletus reticuloceps</name>
    <dbReference type="NCBI Taxonomy" id="495285"/>
    <lineage>
        <taxon>Eukaryota</taxon>
        <taxon>Fungi</taxon>
        <taxon>Dikarya</taxon>
        <taxon>Basidiomycota</taxon>
        <taxon>Agaricomycotina</taxon>
        <taxon>Agaricomycetes</taxon>
        <taxon>Agaricomycetidae</taxon>
        <taxon>Boletales</taxon>
        <taxon>Boletineae</taxon>
        <taxon>Boletaceae</taxon>
        <taxon>Boletoideae</taxon>
        <taxon>Boletus</taxon>
    </lineage>
</organism>
<dbReference type="AlphaFoldDB" id="A0A8I2YF96"/>
<dbReference type="Proteomes" id="UP000683000">
    <property type="component" value="Unassembled WGS sequence"/>
</dbReference>
<protein>
    <submittedName>
        <fullName evidence="1">Uncharacterized protein</fullName>
    </submittedName>
</protein>
<evidence type="ECO:0000313" key="2">
    <source>
        <dbReference type="Proteomes" id="UP000683000"/>
    </source>
</evidence>
<comment type="caution">
    <text evidence="1">The sequence shown here is derived from an EMBL/GenBank/DDBJ whole genome shotgun (WGS) entry which is preliminary data.</text>
</comment>
<accession>A0A8I2YF96</accession>
<name>A0A8I2YF96_9AGAM</name>
<gene>
    <name evidence="1" type="ORF">JVT61DRAFT_10876</name>
</gene>
<reference evidence="1" key="1">
    <citation type="submission" date="2021-03" db="EMBL/GenBank/DDBJ databases">
        <title>Evolutionary innovations through gain and loss of genes in the ectomycorrhizal Boletales.</title>
        <authorList>
            <person name="Wu G."/>
            <person name="Miyauchi S."/>
            <person name="Morin E."/>
            <person name="Yang Z.-L."/>
            <person name="Xu J."/>
            <person name="Martin F.M."/>
        </authorList>
    </citation>
    <scope>NUCLEOTIDE SEQUENCE</scope>
    <source>
        <strain evidence="1">BR01</strain>
    </source>
</reference>
<sequence>MLGRNESADVELLTTQERKEFAAFRELLWMTPGLEAHIMQSSGEEITLIADLIQNGSNGARADDTKGMKSATINWITPKGHGFNHERTGALLCLASLDWANSNIRSKLITGQIQPSGDQWPVFLYANYTYDAEDPWNGLLRSSLLISAYKHIFTSPSSIDQEPRATRSGNTWIHGM</sequence>
<dbReference type="OrthoDB" id="3160134at2759"/>
<dbReference type="InterPro" id="IPR046521">
    <property type="entry name" value="DUF6698"/>
</dbReference>
<proteinExistence type="predicted"/>
<evidence type="ECO:0000313" key="1">
    <source>
        <dbReference type="EMBL" id="KAG6370855.1"/>
    </source>
</evidence>
<keyword evidence="2" id="KW-1185">Reference proteome</keyword>